<dbReference type="EMBL" id="JAGGLG010000010">
    <property type="protein sequence ID" value="MBP2018204.1"/>
    <property type="molecule type" value="Genomic_DNA"/>
</dbReference>
<evidence type="ECO:0000313" key="3">
    <source>
        <dbReference type="Proteomes" id="UP001519289"/>
    </source>
</evidence>
<dbReference type="RefSeq" id="WP_209466335.1">
    <property type="nucleotide sequence ID" value="NZ_JAGGLG010000010.1"/>
</dbReference>
<evidence type="ECO:0008006" key="4">
    <source>
        <dbReference type="Google" id="ProtNLM"/>
    </source>
</evidence>
<dbReference type="Gene3D" id="3.40.50.150">
    <property type="entry name" value="Vaccinia Virus protein VP39"/>
    <property type="match status" value="1"/>
</dbReference>
<organism evidence="2 3">
    <name type="scientific">Symbiobacterium terraclitae</name>
    <dbReference type="NCBI Taxonomy" id="557451"/>
    <lineage>
        <taxon>Bacteria</taxon>
        <taxon>Bacillati</taxon>
        <taxon>Bacillota</taxon>
        <taxon>Clostridia</taxon>
        <taxon>Eubacteriales</taxon>
        <taxon>Symbiobacteriaceae</taxon>
        <taxon>Symbiobacterium</taxon>
    </lineage>
</organism>
<dbReference type="InterPro" id="IPR029063">
    <property type="entry name" value="SAM-dependent_MTases_sf"/>
</dbReference>
<dbReference type="SUPFAM" id="SSF53335">
    <property type="entry name" value="S-adenosyl-L-methionine-dependent methyltransferases"/>
    <property type="match status" value="1"/>
</dbReference>
<sequence>MSGETRRGGDGGPGTGPADPRAWIIRRLGGARAACDGVVRLWEAAGRPGRLHVLDVGAGGCEVGQVLLRWADRAGVRIAITRLERTPAACIRTARRFAGDPRVCVLQGHMQQLEPASADVVTAALVLRRLPPLQIPWTLLHWREAARIGVVAVDVCGRPATRPGVVAIDLRGHAVRAGCRDEGLAELRSYPGLEGLRWRRSWFWRQLTLGGDSGGDAARFGWPLLEPAT</sequence>
<keyword evidence="3" id="KW-1185">Reference proteome</keyword>
<protein>
    <recommendedName>
        <fullName evidence="4">Methyltransferase domain-containing protein</fullName>
    </recommendedName>
</protein>
<comment type="caution">
    <text evidence="2">The sequence shown here is derived from an EMBL/GenBank/DDBJ whole genome shotgun (WGS) entry which is preliminary data.</text>
</comment>
<reference evidence="2 3" key="1">
    <citation type="submission" date="2021-03" db="EMBL/GenBank/DDBJ databases">
        <title>Genomic Encyclopedia of Type Strains, Phase IV (KMG-IV): sequencing the most valuable type-strain genomes for metagenomic binning, comparative biology and taxonomic classification.</title>
        <authorList>
            <person name="Goeker M."/>
        </authorList>
    </citation>
    <scope>NUCLEOTIDE SEQUENCE [LARGE SCALE GENOMIC DNA]</scope>
    <source>
        <strain evidence="2 3">DSM 27138</strain>
    </source>
</reference>
<gene>
    <name evidence="2" type="ORF">J2Z79_001603</name>
</gene>
<name>A0ABS4JRP9_9FIRM</name>
<feature type="region of interest" description="Disordered" evidence="1">
    <location>
        <begin position="1"/>
        <end position="20"/>
    </location>
</feature>
<evidence type="ECO:0000313" key="2">
    <source>
        <dbReference type="EMBL" id="MBP2018204.1"/>
    </source>
</evidence>
<dbReference type="Proteomes" id="UP001519289">
    <property type="component" value="Unassembled WGS sequence"/>
</dbReference>
<evidence type="ECO:0000256" key="1">
    <source>
        <dbReference type="SAM" id="MobiDB-lite"/>
    </source>
</evidence>
<proteinExistence type="predicted"/>
<accession>A0ABS4JRP9</accession>